<reference evidence="1" key="2">
    <citation type="submission" date="2021-01" db="EMBL/GenBank/DDBJ databases">
        <authorList>
            <person name="Schikora-Tamarit M.A."/>
        </authorList>
    </citation>
    <scope>NUCLEOTIDE SEQUENCE</scope>
    <source>
        <strain evidence="1">CBS6075</strain>
    </source>
</reference>
<evidence type="ECO:0000313" key="1">
    <source>
        <dbReference type="EMBL" id="KAH3666945.1"/>
    </source>
</evidence>
<accession>A0A9P8P830</accession>
<keyword evidence="2" id="KW-1185">Reference proteome</keyword>
<evidence type="ECO:0000313" key="2">
    <source>
        <dbReference type="Proteomes" id="UP000769157"/>
    </source>
</evidence>
<dbReference type="AlphaFoldDB" id="A0A9P8P830"/>
<organism evidence="1 2">
    <name type="scientific">Ogataea philodendri</name>
    <dbReference type="NCBI Taxonomy" id="1378263"/>
    <lineage>
        <taxon>Eukaryota</taxon>
        <taxon>Fungi</taxon>
        <taxon>Dikarya</taxon>
        <taxon>Ascomycota</taxon>
        <taxon>Saccharomycotina</taxon>
        <taxon>Pichiomycetes</taxon>
        <taxon>Pichiales</taxon>
        <taxon>Pichiaceae</taxon>
        <taxon>Ogataea</taxon>
    </lineage>
</organism>
<dbReference type="GeneID" id="70235362"/>
<name>A0A9P8P830_9ASCO</name>
<dbReference type="Proteomes" id="UP000769157">
    <property type="component" value="Unassembled WGS sequence"/>
</dbReference>
<comment type="caution">
    <text evidence="1">The sequence shown here is derived from an EMBL/GenBank/DDBJ whole genome shotgun (WGS) entry which is preliminary data.</text>
</comment>
<dbReference type="EMBL" id="JAEUBE010000199">
    <property type="protein sequence ID" value="KAH3666945.1"/>
    <property type="molecule type" value="Genomic_DNA"/>
</dbReference>
<dbReference type="RefSeq" id="XP_046061901.1">
    <property type="nucleotide sequence ID" value="XM_046204366.1"/>
</dbReference>
<reference evidence="1" key="1">
    <citation type="journal article" date="2021" name="Open Biol.">
        <title>Shared evolutionary footprints suggest mitochondrial oxidative damage underlies multiple complex I losses in fungi.</title>
        <authorList>
            <person name="Schikora-Tamarit M.A."/>
            <person name="Marcet-Houben M."/>
            <person name="Nosek J."/>
            <person name="Gabaldon T."/>
        </authorList>
    </citation>
    <scope>NUCLEOTIDE SEQUENCE</scope>
    <source>
        <strain evidence="1">CBS6075</strain>
    </source>
</reference>
<gene>
    <name evidence="1" type="ORF">OGAPHI_003395</name>
</gene>
<proteinExistence type="predicted"/>
<protein>
    <submittedName>
        <fullName evidence="1">Uncharacterized protein</fullName>
    </submittedName>
</protein>
<sequence length="162" mass="18299">MLYAKSMMAISNSSLNCLFFLDLTWPSCWILMRSSEQTALIRRAHAESRDVVIDHLSINAMVVCQSSTEPQSESEVSSNTSLHRFLSDNECTLSSFWIALMAFRLPKFVYASLVASSIIRDSFLYKISLYCSEIGGYDRSISALRLDLSEDHEFGMIKASEL</sequence>